<dbReference type="Proteomes" id="UP000029079">
    <property type="component" value="Chromosome"/>
</dbReference>
<sequence>MADIAEYKLLLKCSDEDAVEHLLRKYGQATDDYFKEK</sequence>
<proteinExistence type="predicted"/>
<keyword evidence="2" id="KW-1185">Reference proteome</keyword>
<organism evidence="1 2">
    <name type="scientific">Weissella ceti</name>
    <dbReference type="NCBI Taxonomy" id="759620"/>
    <lineage>
        <taxon>Bacteria</taxon>
        <taxon>Bacillati</taxon>
        <taxon>Bacillota</taxon>
        <taxon>Bacilli</taxon>
        <taxon>Lactobacillales</taxon>
        <taxon>Lactobacillaceae</taxon>
        <taxon>Weissella</taxon>
    </lineage>
</organism>
<evidence type="ECO:0000313" key="1">
    <source>
        <dbReference type="EMBL" id="AIM63174.1"/>
    </source>
</evidence>
<dbReference type="KEGG" id="wci:WS105_0919"/>
<dbReference type="STRING" id="759620.WS105_0919"/>
<evidence type="ECO:0000313" key="2">
    <source>
        <dbReference type="Proteomes" id="UP000029079"/>
    </source>
</evidence>
<name>A0A075TZP2_9LACO</name>
<dbReference type="KEGG" id="wct:WS74_0922"/>
<gene>
    <name evidence="1" type="ORF">WS74_0922</name>
</gene>
<reference evidence="1 2" key="1">
    <citation type="journal article" date="2014" name="Genome Announc.">
        <title>Complete Genome Sequences of Fish Pathogenic Weissella ceti Strains WS74 and WS105.</title>
        <authorList>
            <person name="Figueiredo H.C."/>
            <person name="Leal C.A."/>
            <person name="Dorella F.A."/>
            <person name="Carvalho A.F."/>
            <person name="Soares S.C."/>
            <person name="Pereira F.L."/>
            <person name="Azevedo V.A."/>
        </authorList>
    </citation>
    <scope>NUCLEOTIDE SEQUENCE [LARGE SCALE GENOMIC DNA]</scope>
    <source>
        <strain evidence="1 2">WS74</strain>
    </source>
</reference>
<dbReference type="AlphaFoldDB" id="A0A075TZP2"/>
<protein>
    <submittedName>
        <fullName evidence="1">Uncharacterized protein</fullName>
    </submittedName>
</protein>
<accession>A0A075TZP2</accession>
<dbReference type="KEGG" id="wce:WS08_0856"/>
<dbReference type="EMBL" id="CP009223">
    <property type="protein sequence ID" value="AIM63174.1"/>
    <property type="molecule type" value="Genomic_DNA"/>
</dbReference>
<dbReference type="PATRIC" id="fig|759620.7.peg.883"/>
<reference evidence="2" key="2">
    <citation type="submission" date="2014-08" db="EMBL/GenBank/DDBJ databases">
        <title>Complete genome of Weissella ceti strain WS74 isolated from diseased rainbow trout in Brazil.</title>
        <authorList>
            <person name="Figueiredo H.C.P."/>
            <person name="Leal C.A.G."/>
            <person name="Pereira F.L."/>
            <person name="Soares S.C."/>
            <person name="Dorella F.A."/>
            <person name="Carvalho A.F."/>
            <person name="Azevedo V.A.C."/>
        </authorList>
    </citation>
    <scope>NUCLEOTIDE SEQUENCE [LARGE SCALE GENOMIC DNA]</scope>
    <source>
        <strain evidence="2">WS74</strain>
    </source>
</reference>